<name>A0A498HRL9_MALDO</name>
<evidence type="ECO:0000256" key="1">
    <source>
        <dbReference type="SAM" id="MobiDB-lite"/>
    </source>
</evidence>
<keyword evidence="2" id="KW-0472">Membrane</keyword>
<evidence type="ECO:0000313" key="3">
    <source>
        <dbReference type="EMBL" id="RXH72275.1"/>
    </source>
</evidence>
<comment type="caution">
    <text evidence="3">The sequence shown here is derived from an EMBL/GenBank/DDBJ whole genome shotgun (WGS) entry which is preliminary data.</text>
</comment>
<dbReference type="EMBL" id="RDQH01000342">
    <property type="protein sequence ID" value="RXH72275.1"/>
    <property type="molecule type" value="Genomic_DNA"/>
</dbReference>
<accession>A0A498HRL9</accession>
<dbReference type="Proteomes" id="UP000290289">
    <property type="component" value="Chromosome 16"/>
</dbReference>
<proteinExistence type="predicted"/>
<reference evidence="3 4" key="1">
    <citation type="submission" date="2018-10" db="EMBL/GenBank/DDBJ databases">
        <title>A high-quality apple genome assembly.</title>
        <authorList>
            <person name="Hu J."/>
        </authorList>
    </citation>
    <scope>NUCLEOTIDE SEQUENCE [LARGE SCALE GENOMIC DNA]</scope>
    <source>
        <strain evidence="4">cv. HFTH1</strain>
        <tissue evidence="3">Young leaf</tissue>
    </source>
</reference>
<organism evidence="3 4">
    <name type="scientific">Malus domestica</name>
    <name type="common">Apple</name>
    <name type="synonym">Pyrus malus</name>
    <dbReference type="NCBI Taxonomy" id="3750"/>
    <lineage>
        <taxon>Eukaryota</taxon>
        <taxon>Viridiplantae</taxon>
        <taxon>Streptophyta</taxon>
        <taxon>Embryophyta</taxon>
        <taxon>Tracheophyta</taxon>
        <taxon>Spermatophyta</taxon>
        <taxon>Magnoliopsida</taxon>
        <taxon>eudicotyledons</taxon>
        <taxon>Gunneridae</taxon>
        <taxon>Pentapetalae</taxon>
        <taxon>rosids</taxon>
        <taxon>fabids</taxon>
        <taxon>Rosales</taxon>
        <taxon>Rosaceae</taxon>
        <taxon>Amygdaloideae</taxon>
        <taxon>Maleae</taxon>
        <taxon>Malus</taxon>
    </lineage>
</organism>
<gene>
    <name evidence="3" type="ORF">DVH24_033813</name>
</gene>
<keyword evidence="2" id="KW-0812">Transmembrane</keyword>
<protein>
    <submittedName>
        <fullName evidence="3">Uncharacterized protein</fullName>
    </submittedName>
</protein>
<evidence type="ECO:0000256" key="2">
    <source>
        <dbReference type="SAM" id="Phobius"/>
    </source>
</evidence>
<feature type="transmembrane region" description="Helical" evidence="2">
    <location>
        <begin position="20"/>
        <end position="45"/>
    </location>
</feature>
<evidence type="ECO:0000313" key="4">
    <source>
        <dbReference type="Proteomes" id="UP000290289"/>
    </source>
</evidence>
<keyword evidence="4" id="KW-1185">Reference proteome</keyword>
<dbReference type="AlphaFoldDB" id="A0A498HRL9"/>
<feature type="region of interest" description="Disordered" evidence="1">
    <location>
        <begin position="135"/>
        <end position="157"/>
    </location>
</feature>
<sequence>MHEVVIDFILDRKPSISIPISFPLIFIFLPNFAPSLFLRFFVIFLHLSPSFFFDPLPFHPHPFVPISLRSSLYFLPNLSRTQLANQNPNQSLGHLGIHGFASQASMEKMRGAKHSRVCVWNLGFESCEEQVDGRAKRGGTKQGGVGLCSPTNFRGSR</sequence>
<keyword evidence="2" id="KW-1133">Transmembrane helix</keyword>